<evidence type="ECO:0000256" key="3">
    <source>
        <dbReference type="ARBA" id="ARBA00022598"/>
    </source>
</evidence>
<dbReference type="Gene3D" id="2.40.50.140">
    <property type="entry name" value="Nucleic acid-binding proteins"/>
    <property type="match status" value="1"/>
</dbReference>
<dbReference type="GO" id="GO:0006310">
    <property type="term" value="P:DNA recombination"/>
    <property type="evidence" value="ECO:0007669"/>
    <property type="project" value="InterPro"/>
</dbReference>
<dbReference type="EMBL" id="CP009110">
    <property type="protein sequence ID" value="AIJ25344.1"/>
    <property type="molecule type" value="Genomic_DNA"/>
</dbReference>
<dbReference type="PANTHER" id="PTHR45674">
    <property type="entry name" value="DNA LIGASE 1/3 FAMILY MEMBER"/>
    <property type="match status" value="1"/>
</dbReference>
<dbReference type="GO" id="GO:0006281">
    <property type="term" value="P:DNA repair"/>
    <property type="evidence" value="ECO:0007669"/>
    <property type="project" value="InterPro"/>
</dbReference>
<keyword evidence="7" id="KW-1185">Reference proteome</keyword>
<dbReference type="Proteomes" id="UP000062973">
    <property type="component" value="Chromosome"/>
</dbReference>
<dbReference type="eggNOG" id="COG1793">
    <property type="taxonomic scope" value="Bacteria"/>
</dbReference>
<evidence type="ECO:0000313" key="7">
    <source>
        <dbReference type="Proteomes" id="UP000062973"/>
    </source>
</evidence>
<dbReference type="HOGENOM" id="CLU_008325_4_0_11"/>
<evidence type="ECO:0000256" key="2">
    <source>
        <dbReference type="ARBA" id="ARBA00012727"/>
    </source>
</evidence>
<dbReference type="Pfam" id="PF01068">
    <property type="entry name" value="DNA_ligase_A_M"/>
    <property type="match status" value="1"/>
</dbReference>
<dbReference type="InterPro" id="IPR012310">
    <property type="entry name" value="DNA_ligase_ATP-dep_cent"/>
</dbReference>
<gene>
    <name evidence="6" type="ORF">AMETH_5252</name>
</gene>
<dbReference type="AlphaFoldDB" id="A0A076MWU0"/>
<dbReference type="PROSITE" id="PS00697">
    <property type="entry name" value="DNA_LIGASE_A1"/>
    <property type="match status" value="1"/>
</dbReference>
<dbReference type="PANTHER" id="PTHR45674:SF4">
    <property type="entry name" value="DNA LIGASE 1"/>
    <property type="match status" value="1"/>
</dbReference>
<dbReference type="CDD" id="cd07971">
    <property type="entry name" value="OBF_DNA_ligase_LigD"/>
    <property type="match status" value="1"/>
</dbReference>
<keyword evidence="3 6" id="KW-0436">Ligase</keyword>
<dbReference type="Gene3D" id="3.30.470.30">
    <property type="entry name" value="DNA ligase/mRNA capping enzyme"/>
    <property type="match status" value="1"/>
</dbReference>
<dbReference type="CDD" id="cd07906">
    <property type="entry name" value="Adenylation_DNA_ligase_LigD_LigC"/>
    <property type="match status" value="1"/>
</dbReference>
<dbReference type="PATRIC" id="fig|1068978.7.peg.5637"/>
<evidence type="ECO:0000256" key="1">
    <source>
        <dbReference type="ARBA" id="ARBA00007572"/>
    </source>
</evidence>
<evidence type="ECO:0000313" key="6">
    <source>
        <dbReference type="EMBL" id="AIJ25344.1"/>
    </source>
</evidence>
<dbReference type="InterPro" id="IPR014146">
    <property type="entry name" value="LigD_ligase_dom"/>
</dbReference>
<evidence type="ECO:0000256" key="4">
    <source>
        <dbReference type="ARBA" id="ARBA00034003"/>
    </source>
</evidence>
<name>A0A076MWU0_AMYME</name>
<dbReference type="InterPro" id="IPR012309">
    <property type="entry name" value="DNA_ligase_ATP-dep_C"/>
</dbReference>
<accession>A0A076MWU0</accession>
<dbReference type="InterPro" id="IPR012340">
    <property type="entry name" value="NA-bd_OB-fold"/>
</dbReference>
<organism evidence="6 7">
    <name type="scientific">Amycolatopsis methanolica 239</name>
    <dbReference type="NCBI Taxonomy" id="1068978"/>
    <lineage>
        <taxon>Bacteria</taxon>
        <taxon>Bacillati</taxon>
        <taxon>Actinomycetota</taxon>
        <taxon>Actinomycetes</taxon>
        <taxon>Pseudonocardiales</taxon>
        <taxon>Pseudonocardiaceae</taxon>
        <taxon>Amycolatopsis</taxon>
        <taxon>Amycolatopsis methanolica group</taxon>
    </lineage>
</organism>
<dbReference type="Pfam" id="PF04679">
    <property type="entry name" value="DNA_ligase_A_C"/>
    <property type="match status" value="1"/>
</dbReference>
<sequence length="333" mass="37291">MADWRRHTIRRSIGGMPLPEPVAPMLAVPGPVRDSEGWAFEWKYDGVRCQAALSGGEVRLYSRRLRDVTATYPELAVLGGDPRTLLIDGEVVALDEDGRPDFGRLQQRMNLAAPSPARLSSVPVVFFAFDLLREGSRDCTGLPYEERRERLLGLGIDRPEVRVRRHFLASDVEGAELLSAAREVGLEGLVSKRLGSVYQPGVRSPDWVKTPLTRTQEVVIAGWTAGEGRRSRTFGALLLGLHDETGLRFAGHVGTGFTDRMLDDLQARLRPLARRTSPFDSPVPREYARNAHWVEPELVGEVEFRQWTSDGRLRAPSWRGLRPDRRPEEVTLA</sequence>
<dbReference type="PROSITE" id="PS50160">
    <property type="entry name" value="DNA_LIGASE_A3"/>
    <property type="match status" value="1"/>
</dbReference>
<comment type="similarity">
    <text evidence="1">Belongs to the ATP-dependent DNA ligase family.</text>
</comment>
<dbReference type="SUPFAM" id="SSF50249">
    <property type="entry name" value="Nucleic acid-binding proteins"/>
    <property type="match status" value="1"/>
</dbReference>
<comment type="catalytic activity">
    <reaction evidence="4">
        <text>ATP + (deoxyribonucleotide)n-3'-hydroxyl + 5'-phospho-(deoxyribonucleotide)m = (deoxyribonucleotide)n+m + AMP + diphosphate.</text>
        <dbReference type="EC" id="6.5.1.1"/>
    </reaction>
</comment>
<reference evidence="6 7" key="1">
    <citation type="submission" date="2014-07" db="EMBL/GenBank/DDBJ databases">
        <title>Whole Genome Sequence of the Amycolatopsis methanolica 239.</title>
        <authorList>
            <person name="Tang B."/>
        </authorList>
    </citation>
    <scope>NUCLEOTIDE SEQUENCE [LARGE SCALE GENOMIC DNA]</scope>
    <source>
        <strain evidence="6 7">239</strain>
    </source>
</reference>
<dbReference type="GO" id="GO:0005524">
    <property type="term" value="F:ATP binding"/>
    <property type="evidence" value="ECO:0007669"/>
    <property type="project" value="InterPro"/>
</dbReference>
<dbReference type="GO" id="GO:0003910">
    <property type="term" value="F:DNA ligase (ATP) activity"/>
    <property type="evidence" value="ECO:0007669"/>
    <property type="project" value="UniProtKB-EC"/>
</dbReference>
<proteinExistence type="inferred from homology"/>
<dbReference type="KEGG" id="amq:AMETH_5252"/>
<dbReference type="EC" id="6.5.1.1" evidence="2"/>
<dbReference type="SUPFAM" id="SSF56091">
    <property type="entry name" value="DNA ligase/mRNA capping enzyme, catalytic domain"/>
    <property type="match status" value="1"/>
</dbReference>
<evidence type="ECO:0000259" key="5">
    <source>
        <dbReference type="PROSITE" id="PS50160"/>
    </source>
</evidence>
<feature type="domain" description="ATP-dependent DNA ligase family profile" evidence="5">
    <location>
        <begin position="117"/>
        <end position="243"/>
    </location>
</feature>
<dbReference type="Gene3D" id="3.30.1490.70">
    <property type="match status" value="1"/>
</dbReference>
<dbReference type="NCBIfam" id="TIGR02779">
    <property type="entry name" value="NHEJ_ligase_lig"/>
    <property type="match status" value="1"/>
</dbReference>
<protein>
    <recommendedName>
        <fullName evidence="2">DNA ligase (ATP)</fullName>
        <ecNumber evidence="2">6.5.1.1</ecNumber>
    </recommendedName>
</protein>
<dbReference type="STRING" id="1068978.AMETH_5252"/>
<dbReference type="InterPro" id="IPR016059">
    <property type="entry name" value="DNA_ligase_ATP-dep_CS"/>
</dbReference>
<dbReference type="InterPro" id="IPR050191">
    <property type="entry name" value="ATP-dep_DNA_ligase"/>
</dbReference>